<reference evidence="2 3" key="1">
    <citation type="submission" date="2024-01" db="EMBL/GenBank/DDBJ databases">
        <title>The complete chloroplast genome sequence of Lithospermum erythrorhizon: insights into the phylogenetic relationship among Boraginaceae species and the maternal lineages of purple gromwells.</title>
        <authorList>
            <person name="Okada T."/>
            <person name="Watanabe K."/>
        </authorList>
    </citation>
    <scope>NUCLEOTIDE SEQUENCE [LARGE SCALE GENOMIC DNA]</scope>
</reference>
<evidence type="ECO:0000256" key="1">
    <source>
        <dbReference type="SAM" id="MobiDB-lite"/>
    </source>
</evidence>
<name>A0AAV3RR16_LITER</name>
<feature type="compositionally biased region" description="Basic and acidic residues" evidence="1">
    <location>
        <begin position="34"/>
        <end position="53"/>
    </location>
</feature>
<organism evidence="2 3">
    <name type="scientific">Lithospermum erythrorhizon</name>
    <name type="common">Purple gromwell</name>
    <name type="synonym">Lithospermum officinale var. erythrorhizon</name>
    <dbReference type="NCBI Taxonomy" id="34254"/>
    <lineage>
        <taxon>Eukaryota</taxon>
        <taxon>Viridiplantae</taxon>
        <taxon>Streptophyta</taxon>
        <taxon>Embryophyta</taxon>
        <taxon>Tracheophyta</taxon>
        <taxon>Spermatophyta</taxon>
        <taxon>Magnoliopsida</taxon>
        <taxon>eudicotyledons</taxon>
        <taxon>Gunneridae</taxon>
        <taxon>Pentapetalae</taxon>
        <taxon>asterids</taxon>
        <taxon>lamiids</taxon>
        <taxon>Boraginales</taxon>
        <taxon>Boraginaceae</taxon>
        <taxon>Boraginoideae</taxon>
        <taxon>Lithospermeae</taxon>
        <taxon>Lithospermum</taxon>
    </lineage>
</organism>
<gene>
    <name evidence="2" type="ORF">LIER_31447</name>
</gene>
<feature type="region of interest" description="Disordered" evidence="1">
    <location>
        <begin position="1"/>
        <end position="53"/>
    </location>
</feature>
<evidence type="ECO:0000313" key="3">
    <source>
        <dbReference type="Proteomes" id="UP001454036"/>
    </source>
</evidence>
<accession>A0AAV3RR16</accession>
<comment type="caution">
    <text evidence="2">The sequence shown here is derived from an EMBL/GenBank/DDBJ whole genome shotgun (WGS) entry which is preliminary data.</text>
</comment>
<keyword evidence="3" id="KW-1185">Reference proteome</keyword>
<dbReference type="Proteomes" id="UP001454036">
    <property type="component" value="Unassembled WGS sequence"/>
</dbReference>
<proteinExistence type="predicted"/>
<evidence type="ECO:0000313" key="2">
    <source>
        <dbReference type="EMBL" id="GAA0184158.1"/>
    </source>
</evidence>
<protein>
    <submittedName>
        <fullName evidence="2">Uncharacterized protein</fullName>
    </submittedName>
</protein>
<dbReference type="EMBL" id="BAABME010011696">
    <property type="protein sequence ID" value="GAA0184158.1"/>
    <property type="molecule type" value="Genomic_DNA"/>
</dbReference>
<sequence>MCYQMLVPSLGREPENSKKRDRENNPEVMSTKGETQKENDNSPKERESLRKPVPHEEIVADEELEKTFRVGMMLEENHIKGLIRLIQKYRDIFAWGPEDMPRINTSVALHQLTRGIFATISRRVRRSCSDGSTHEKSHDKSTAIRKINYLDMELNEFNISYDPRTSLKAQALADFVIKCTGQTPQIVSGPSNFEPGMDNPEWIMFVDGARNEKGSGAGILIRGP</sequence>
<dbReference type="AlphaFoldDB" id="A0AAV3RR16"/>
<feature type="compositionally biased region" description="Basic and acidic residues" evidence="1">
    <location>
        <begin position="12"/>
        <end position="25"/>
    </location>
</feature>